<dbReference type="InterPro" id="IPR051677">
    <property type="entry name" value="AfsR-DnrI-RedD_regulator"/>
</dbReference>
<dbReference type="Proteomes" id="UP000471648">
    <property type="component" value="Unassembled WGS sequence"/>
</dbReference>
<dbReference type="PANTHER" id="PTHR35807:SF1">
    <property type="entry name" value="TRANSCRIPTIONAL REGULATOR REDD"/>
    <property type="match status" value="1"/>
</dbReference>
<keyword evidence="5" id="KW-0804">Transcription</keyword>
<evidence type="ECO:0000256" key="2">
    <source>
        <dbReference type="ARBA" id="ARBA00023012"/>
    </source>
</evidence>
<dbReference type="InterPro" id="IPR011990">
    <property type="entry name" value="TPR-like_helical_dom_sf"/>
</dbReference>
<evidence type="ECO:0000259" key="9">
    <source>
        <dbReference type="PROSITE" id="PS51755"/>
    </source>
</evidence>
<evidence type="ECO:0000256" key="4">
    <source>
        <dbReference type="ARBA" id="ARBA00023125"/>
    </source>
</evidence>
<dbReference type="PROSITE" id="PS50005">
    <property type="entry name" value="TPR"/>
    <property type="match status" value="1"/>
</dbReference>
<name>A0A6N9V9M5_STRMI</name>
<dbReference type="Gene3D" id="1.25.40.10">
    <property type="entry name" value="Tetratricopeptide repeat domain"/>
    <property type="match status" value="3"/>
</dbReference>
<dbReference type="Pfam" id="PF03704">
    <property type="entry name" value="BTAD"/>
    <property type="match status" value="1"/>
</dbReference>
<keyword evidence="4 7" id="KW-0238">DNA-binding</keyword>
<comment type="caution">
    <text evidence="10">The sequence shown here is derived from an EMBL/GenBank/DDBJ whole genome shotgun (WGS) entry which is preliminary data.</text>
</comment>
<dbReference type="InterPro" id="IPR016032">
    <property type="entry name" value="Sig_transdc_resp-reg_C-effctor"/>
</dbReference>
<dbReference type="SUPFAM" id="SSF46894">
    <property type="entry name" value="C-terminal effector domain of the bipartite response regulators"/>
    <property type="match status" value="1"/>
</dbReference>
<evidence type="ECO:0000313" key="11">
    <source>
        <dbReference type="Proteomes" id="UP000471648"/>
    </source>
</evidence>
<feature type="compositionally biased region" description="Basic and acidic residues" evidence="8">
    <location>
        <begin position="1080"/>
        <end position="1095"/>
    </location>
</feature>
<feature type="region of interest" description="Disordered" evidence="8">
    <location>
        <begin position="1074"/>
        <end position="1095"/>
    </location>
</feature>
<evidence type="ECO:0000256" key="5">
    <source>
        <dbReference type="ARBA" id="ARBA00023163"/>
    </source>
</evidence>
<feature type="compositionally biased region" description="Pro residues" evidence="8">
    <location>
        <begin position="265"/>
        <end position="301"/>
    </location>
</feature>
<dbReference type="SMART" id="SM00862">
    <property type="entry name" value="Trans_reg_C"/>
    <property type="match status" value="1"/>
</dbReference>
<feature type="domain" description="OmpR/PhoB-type" evidence="9">
    <location>
        <begin position="1"/>
        <end position="95"/>
    </location>
</feature>
<keyword evidence="3" id="KW-0805">Transcription regulation</keyword>
<reference evidence="10 11" key="1">
    <citation type="submission" date="2020-01" db="EMBL/GenBank/DDBJ databases">
        <title>Insect and environment-associated Actinomycetes.</title>
        <authorList>
            <person name="Currrie C."/>
            <person name="Chevrette M."/>
            <person name="Carlson C."/>
            <person name="Stubbendieck R."/>
            <person name="Wendt-Pienkowski E."/>
        </authorList>
    </citation>
    <scope>NUCLEOTIDE SEQUENCE [LARGE SCALE GENOMIC DNA]</scope>
    <source>
        <strain evidence="10 11">SID14438</strain>
    </source>
</reference>
<dbReference type="PROSITE" id="PS51755">
    <property type="entry name" value="OMPR_PHOB"/>
    <property type="match status" value="1"/>
</dbReference>
<dbReference type="Gene3D" id="1.10.10.10">
    <property type="entry name" value="Winged helix-like DNA-binding domain superfamily/Winged helix DNA-binding domain"/>
    <property type="match status" value="1"/>
</dbReference>
<dbReference type="InterPro" id="IPR027417">
    <property type="entry name" value="P-loop_NTPase"/>
</dbReference>
<protein>
    <submittedName>
        <fullName evidence="10">Tetratricopeptide repeat protein</fullName>
    </submittedName>
</protein>
<evidence type="ECO:0000256" key="1">
    <source>
        <dbReference type="ARBA" id="ARBA00005820"/>
    </source>
</evidence>
<dbReference type="GO" id="GO:0003677">
    <property type="term" value="F:DNA binding"/>
    <property type="evidence" value="ECO:0007669"/>
    <property type="project" value="UniProtKB-UniRule"/>
</dbReference>
<dbReference type="SUPFAM" id="SSF52540">
    <property type="entry name" value="P-loop containing nucleoside triphosphate hydrolases"/>
    <property type="match status" value="1"/>
</dbReference>
<dbReference type="GO" id="GO:0000160">
    <property type="term" value="P:phosphorelay signal transduction system"/>
    <property type="evidence" value="ECO:0007669"/>
    <property type="project" value="UniProtKB-KW"/>
</dbReference>
<evidence type="ECO:0000256" key="8">
    <source>
        <dbReference type="SAM" id="MobiDB-lite"/>
    </source>
</evidence>
<dbReference type="Gene3D" id="3.40.50.300">
    <property type="entry name" value="P-loop containing nucleotide triphosphate hydrolases"/>
    <property type="match status" value="1"/>
</dbReference>
<feature type="region of interest" description="Disordered" evidence="8">
    <location>
        <begin position="261"/>
        <end position="320"/>
    </location>
</feature>
<comment type="similarity">
    <text evidence="1">Belongs to the AfsR/DnrI/RedD regulatory family.</text>
</comment>
<dbReference type="InterPro" id="IPR036388">
    <property type="entry name" value="WH-like_DNA-bd_sf"/>
</dbReference>
<proteinExistence type="inferred from homology"/>
<keyword evidence="6" id="KW-0802">TPR repeat</keyword>
<dbReference type="PANTHER" id="PTHR35807">
    <property type="entry name" value="TRANSCRIPTIONAL REGULATOR REDD-RELATED"/>
    <property type="match status" value="1"/>
</dbReference>
<dbReference type="SMART" id="SM01043">
    <property type="entry name" value="BTAD"/>
    <property type="match status" value="1"/>
</dbReference>
<dbReference type="RefSeq" id="WP_164357856.1">
    <property type="nucleotide sequence ID" value="NZ_JAAGME010000893.1"/>
</dbReference>
<feature type="DNA-binding region" description="OmpR/PhoB-type" evidence="7">
    <location>
        <begin position="1"/>
        <end position="95"/>
    </location>
</feature>
<feature type="repeat" description="TPR" evidence="6">
    <location>
        <begin position="920"/>
        <end position="953"/>
    </location>
</feature>
<gene>
    <name evidence="10" type="ORF">G3I39_21390</name>
</gene>
<dbReference type="CDD" id="cd15831">
    <property type="entry name" value="BTAD"/>
    <property type="match status" value="1"/>
</dbReference>
<evidence type="ECO:0000256" key="7">
    <source>
        <dbReference type="PROSITE-ProRule" id="PRU01091"/>
    </source>
</evidence>
<keyword evidence="2" id="KW-0902">Two-component regulatory system</keyword>
<dbReference type="InterPro" id="IPR019734">
    <property type="entry name" value="TPR_rpt"/>
</dbReference>
<dbReference type="GO" id="GO:0006355">
    <property type="term" value="P:regulation of DNA-templated transcription"/>
    <property type="evidence" value="ECO:0007669"/>
    <property type="project" value="InterPro"/>
</dbReference>
<organism evidence="10 11">
    <name type="scientific">Streptomyces microflavus</name>
    <name type="common">Streptomyces lipmanii</name>
    <dbReference type="NCBI Taxonomy" id="1919"/>
    <lineage>
        <taxon>Bacteria</taxon>
        <taxon>Bacillati</taxon>
        <taxon>Actinomycetota</taxon>
        <taxon>Actinomycetes</taxon>
        <taxon>Kitasatosporales</taxon>
        <taxon>Streptomycetaceae</taxon>
        <taxon>Streptomyces</taxon>
    </lineage>
</organism>
<dbReference type="InterPro" id="IPR001867">
    <property type="entry name" value="OmpR/PhoB-type_DNA-bd"/>
</dbReference>
<accession>A0A6N9V9M5</accession>
<sequence>MDLLALGPLELWHGHQQHMLGSVKQRCVLAVLVHARGEPVAMDTLMERVWGDEPPRTGPDTLQTYLSRLRGHLRDAVGPLVRLDRIPPRLYQLRMSDQNDLDLVRFQRFRTEAAVAAEQGRTDWAVGLLRTAENLWRGEPLTESSSEWAASVRTRLVEDHRHVREERIRLELELGRHADLIGELRELAAESPLAEGVVGSLMLALHRSGRHSEALALYRTTRTRLREGLGMEPGADLRALHQRILEQDRGLTQPREATVTVTAPATPPPSPPEPPAAPARQPPPGPAAPAGPVAPPGPVAPAGPVGPVVRNNLPRDTRDFTGRTRELELLRDGLAGDGYALPLAVLHGMPGIGKTALAVHAAHRLADAYPAGQLYVDLHGFSGRRPFDPAEALALLLHAVGAGGKVPETLDGRAAEWREWTARNRVLVVLDNARDAAQVRPLLPGSAGCLAIVTSRNRLSGLDGATSLLVDALPAQEAAALFSRIAGAARTSRDPEALGLLVDACGRHPLATTLLAGRFRHREIWDLRHLLERLAQSSDRLDEFDEEVFVSAFRFSYAELAPGTRRLLRLLALHPGPDITAAAAAALSGAWVGPGGGAEGVRRSIEELLDCHLLAEPLLGRYQLHDLTRAFALRMCTAEEPESARDEALGRLLGHYLTSAHRAHRLTHPRRRALEPDPEQLCLYAAEFGDSQEAAAWLEAERANLLAAARTAAAEDLDQAALFPHALAPSLRIWGSWAVSNELYGAAVEALRSRGNPSLLAQTLVEAADVLAQTGPGEALSCAGEALALFQDLEDPAGCADASLQASRAHLAAGHTGPTLRMAARALALYRQLGDLHGEADCLNIEGAALYQEGRYDEALGRARLTLQIHEGTGDLLGQVRALNNIGEIHHLRGHVEYAHDHFERSRVLAQLHGGGQELAILDTNLGTVYQAMGDTPRALASFRRALESHRARGDGLGEANALISMGSAHTESGDSGEALLHFTLAEEVARSIDSAYERTRALLGVADVQHTSGRPDVALEVYGQALDLAERTGSRPAAARALEGLARAALSLGRSGPAREYGRRAEEMYRSLGSEAEAESVRRMLPEGTKRTGA</sequence>
<dbReference type="SMART" id="SM00028">
    <property type="entry name" value="TPR"/>
    <property type="match status" value="6"/>
</dbReference>
<evidence type="ECO:0000313" key="10">
    <source>
        <dbReference type="EMBL" id="NEB69584.1"/>
    </source>
</evidence>
<evidence type="ECO:0000256" key="6">
    <source>
        <dbReference type="PROSITE-ProRule" id="PRU00339"/>
    </source>
</evidence>
<dbReference type="InterPro" id="IPR005158">
    <property type="entry name" value="BTAD"/>
</dbReference>
<evidence type="ECO:0000256" key="3">
    <source>
        <dbReference type="ARBA" id="ARBA00023015"/>
    </source>
</evidence>
<dbReference type="Pfam" id="PF13424">
    <property type="entry name" value="TPR_12"/>
    <property type="match status" value="2"/>
</dbReference>
<dbReference type="EMBL" id="JAAGME010000893">
    <property type="protein sequence ID" value="NEB69584.1"/>
    <property type="molecule type" value="Genomic_DNA"/>
</dbReference>
<dbReference type="Pfam" id="PF00486">
    <property type="entry name" value="Trans_reg_C"/>
    <property type="match status" value="1"/>
</dbReference>
<dbReference type="AlphaFoldDB" id="A0A6N9V9M5"/>
<dbReference type="SUPFAM" id="SSF48452">
    <property type="entry name" value="TPR-like"/>
    <property type="match status" value="3"/>
</dbReference>